<evidence type="ECO:0000256" key="4">
    <source>
        <dbReference type="ARBA" id="ARBA00022728"/>
    </source>
</evidence>
<evidence type="ECO:0000313" key="10">
    <source>
        <dbReference type="EMBL" id="QLG71240.1"/>
    </source>
</evidence>
<dbReference type="GO" id="GO:0005681">
    <property type="term" value="C:spliceosomal complex"/>
    <property type="evidence" value="ECO:0007669"/>
    <property type="project" value="UniProtKB-UniRule"/>
</dbReference>
<dbReference type="Proteomes" id="UP000509704">
    <property type="component" value="Chromosome 2"/>
</dbReference>
<feature type="compositionally biased region" description="Basic and acidic residues" evidence="8">
    <location>
        <begin position="7"/>
        <end position="19"/>
    </location>
</feature>
<keyword evidence="3 7" id="KW-0507">mRNA processing</keyword>
<dbReference type="PANTHER" id="PTHR12942">
    <property type="entry name" value="STEP II SPLICING FACTOR SLU7"/>
    <property type="match status" value="1"/>
</dbReference>
<proteinExistence type="inferred from homology"/>
<dbReference type="RefSeq" id="XP_037142968.1">
    <property type="nucleotide sequence ID" value="XM_037287073.1"/>
</dbReference>
<organism evidence="10 11">
    <name type="scientific">Zygotorulaspora mrakii</name>
    <name type="common">Zygosaccharomyces mrakii</name>
    <dbReference type="NCBI Taxonomy" id="42260"/>
    <lineage>
        <taxon>Eukaryota</taxon>
        <taxon>Fungi</taxon>
        <taxon>Dikarya</taxon>
        <taxon>Ascomycota</taxon>
        <taxon>Saccharomycotina</taxon>
        <taxon>Saccharomycetes</taxon>
        <taxon>Saccharomycetales</taxon>
        <taxon>Saccharomycetaceae</taxon>
        <taxon>Zygotorulaspora</taxon>
    </lineage>
</organism>
<reference evidence="10 11" key="1">
    <citation type="submission" date="2020-07" db="EMBL/GenBank/DDBJ databases">
        <title>The yeast mating-type switching endonuclease HO is a domesticated member of an unorthodox homing genetic element family.</title>
        <authorList>
            <person name="Coughlan A.Y."/>
            <person name="Lombardi L."/>
            <person name="Braun-Galleani S."/>
            <person name="Martos A.R."/>
            <person name="Galeote V."/>
            <person name="Bigey F."/>
            <person name="Dequin S."/>
            <person name="Byrne K.P."/>
            <person name="Wolfe K.H."/>
        </authorList>
    </citation>
    <scope>NUCLEOTIDE SEQUENCE [LARGE SCALE GENOMIC DNA]</scope>
    <source>
        <strain evidence="10 11">NRRL Y-6702</strain>
    </source>
</reference>
<comment type="subunit">
    <text evidence="7">Associated with the spliceosome.</text>
</comment>
<evidence type="ECO:0000256" key="2">
    <source>
        <dbReference type="ARBA" id="ARBA00007203"/>
    </source>
</evidence>
<dbReference type="PANTHER" id="PTHR12942:SF2">
    <property type="entry name" value="PRE-MRNA-SPLICING FACTOR SLU7"/>
    <property type="match status" value="1"/>
</dbReference>
<evidence type="ECO:0000259" key="9">
    <source>
        <dbReference type="Pfam" id="PF11708"/>
    </source>
</evidence>
<feature type="region of interest" description="Disordered" evidence="8">
    <location>
        <begin position="54"/>
        <end position="73"/>
    </location>
</feature>
<comment type="subcellular location">
    <subcellularLocation>
        <location evidence="1 7">Nucleus</location>
    </subcellularLocation>
</comment>
<feature type="region of interest" description="Disordered" evidence="8">
    <location>
        <begin position="1"/>
        <end position="44"/>
    </location>
</feature>
<dbReference type="EMBL" id="CP058605">
    <property type="protein sequence ID" value="QLG71240.1"/>
    <property type="molecule type" value="Genomic_DNA"/>
</dbReference>
<protein>
    <recommendedName>
        <fullName evidence="7">Pre-mRNA-splicing factor SLU7</fullName>
    </recommendedName>
</protein>
<keyword evidence="4 7" id="KW-0747">Spliceosome</keyword>
<dbReference type="AlphaFoldDB" id="A0A7H9AXV0"/>
<evidence type="ECO:0000313" key="11">
    <source>
        <dbReference type="Proteomes" id="UP000509704"/>
    </source>
</evidence>
<keyword evidence="6 7" id="KW-0539">Nucleus</keyword>
<keyword evidence="5 7" id="KW-0508">mRNA splicing</keyword>
<evidence type="ECO:0000256" key="7">
    <source>
        <dbReference type="RuleBase" id="RU367071"/>
    </source>
</evidence>
<feature type="region of interest" description="Disordered" evidence="8">
    <location>
        <begin position="304"/>
        <end position="347"/>
    </location>
</feature>
<comment type="function">
    <text evidence="7">Involved in pre-mRNA splicing.</text>
</comment>
<feature type="compositionally biased region" description="Basic residues" evidence="8">
    <location>
        <begin position="338"/>
        <end position="347"/>
    </location>
</feature>
<dbReference type="GO" id="GO:0030628">
    <property type="term" value="F:pre-mRNA 3'-splice site binding"/>
    <property type="evidence" value="ECO:0007669"/>
    <property type="project" value="UniProtKB-UniRule"/>
</dbReference>
<dbReference type="InterPro" id="IPR021715">
    <property type="entry name" value="Slu7_dom"/>
</dbReference>
<dbReference type="InterPro" id="IPR039974">
    <property type="entry name" value="Splicing_factor_SLU7"/>
</dbReference>
<evidence type="ECO:0000256" key="6">
    <source>
        <dbReference type="ARBA" id="ARBA00023242"/>
    </source>
</evidence>
<evidence type="ECO:0000256" key="5">
    <source>
        <dbReference type="ARBA" id="ARBA00023187"/>
    </source>
</evidence>
<evidence type="ECO:0000256" key="3">
    <source>
        <dbReference type="ARBA" id="ARBA00022664"/>
    </source>
</evidence>
<dbReference type="Pfam" id="PF11708">
    <property type="entry name" value="Slu7"/>
    <property type="match status" value="1"/>
</dbReference>
<sequence length="347" mass="40229">MSGNSKSSDKSTSRKENIHIPRYIKNQPWFYKDGESQNNTEEDNDYLIHHRQSKKDDTLDIDNNSEPKVGSGITDEFETVRVLQRRNGKQAQCTNCGASDHKRIDCLERPRKVSKREDFESVISVRKDPTERANWDARKDRWYGYSGEEYDKLIKSWEKKNQGSKNPKSDTVVQDALWDTDEEIELTKLGLYKDSTGMLKQDDATNSKLQRASVRLREDRAAYLNDVKSSEINYDPKSRLYKSEALGATDEKSRMFRRHLTGEALELNELNKFSREHAKKLGIKDEVENESRVNHVLVANPTKYEHMMREQKSQQAKPTDSAKLEAKRSKGTAQTEKTKKKLRDLYG</sequence>
<evidence type="ECO:0000256" key="8">
    <source>
        <dbReference type="SAM" id="MobiDB-lite"/>
    </source>
</evidence>
<accession>A0A7H9AXV0</accession>
<dbReference type="GO" id="GO:0000398">
    <property type="term" value="P:mRNA splicing, via spliceosome"/>
    <property type="evidence" value="ECO:0007669"/>
    <property type="project" value="UniProtKB-UniRule"/>
</dbReference>
<gene>
    <name evidence="10" type="ORF">HG535_0B02790</name>
</gene>
<evidence type="ECO:0000256" key="1">
    <source>
        <dbReference type="ARBA" id="ARBA00004123"/>
    </source>
</evidence>
<dbReference type="OrthoDB" id="249612at2759"/>
<feature type="domain" description="Pre-mRNA-splicing factor SLU7" evidence="9">
    <location>
        <begin position="134"/>
        <end position="339"/>
    </location>
</feature>
<comment type="similarity">
    <text evidence="2 7">Belongs to the SLU7 family.</text>
</comment>
<dbReference type="GeneID" id="59234901"/>
<name>A0A7H9AXV0_ZYGMR</name>
<keyword evidence="11" id="KW-1185">Reference proteome</keyword>
<dbReference type="KEGG" id="zmk:HG535_0B02790"/>